<name>A0ABD4RJ21_9CLOT</name>
<sequence>MKIKRITLAVLIFIIIGSIPVYAAPCKSAVMIGEILEVQNNEEEKTIKLLVDGYIKGQEISKEQVLILVNEETVVMDSSNDTKEKIEFEKGDKVYIRLSEAMTKSIPPQSVAKRIYISKK</sequence>
<dbReference type="EMBL" id="JAIFTX010000014">
    <property type="protein sequence ID" value="MBX7290954.1"/>
    <property type="molecule type" value="Genomic_DNA"/>
</dbReference>
<dbReference type="RefSeq" id="WP_021875989.1">
    <property type="nucleotide sequence ID" value="NZ_CP018624.1"/>
</dbReference>
<dbReference type="AlphaFoldDB" id="A0ABD4RJ21"/>
<evidence type="ECO:0008006" key="3">
    <source>
        <dbReference type="Google" id="ProtNLM"/>
    </source>
</evidence>
<accession>A0ABD4RJ21</accession>
<comment type="caution">
    <text evidence="1">The sequence shown here is derived from an EMBL/GenBank/DDBJ whole genome shotgun (WGS) entry which is preliminary data.</text>
</comment>
<proteinExistence type="predicted"/>
<organism evidence="1 2">
    <name type="scientific">Clostridium chauvoei</name>
    <dbReference type="NCBI Taxonomy" id="46867"/>
    <lineage>
        <taxon>Bacteria</taxon>
        <taxon>Bacillati</taxon>
        <taxon>Bacillota</taxon>
        <taxon>Clostridia</taxon>
        <taxon>Eubacteriales</taxon>
        <taxon>Clostridiaceae</taxon>
        <taxon>Clostridium</taxon>
    </lineage>
</organism>
<evidence type="ECO:0000313" key="2">
    <source>
        <dbReference type="Proteomes" id="UP000775179"/>
    </source>
</evidence>
<gene>
    <name evidence="1" type="ORF">K4H94_07840</name>
</gene>
<evidence type="ECO:0000313" key="1">
    <source>
        <dbReference type="EMBL" id="MBX7290954.1"/>
    </source>
</evidence>
<protein>
    <recommendedName>
        <fullName evidence="3">DUF3221 domain-containing protein</fullName>
    </recommendedName>
</protein>
<dbReference type="KEGG" id="cchv:BTM20_08935"/>
<dbReference type="Proteomes" id="UP000775179">
    <property type="component" value="Unassembled WGS sequence"/>
</dbReference>
<dbReference type="GeneID" id="66301997"/>
<reference evidence="1 2" key="1">
    <citation type="submission" date="2021-08" db="EMBL/GenBank/DDBJ databases">
        <title>Genome sequence analysis of Clostridium chauvoei strains of European origin and evaluation of typing options for outbreak investigations.</title>
        <authorList>
            <person name="Abdel-Glil M."/>
            <person name="Thomas P."/>
            <person name="Seyboldt C."/>
        </authorList>
    </citation>
    <scope>NUCLEOTIDE SEQUENCE [LARGE SCALE GENOMIC DNA]</scope>
    <source>
        <strain evidence="1 2">S0260-09</strain>
    </source>
</reference>